<proteinExistence type="predicted"/>
<dbReference type="EMBL" id="JBJQND010000001">
    <property type="protein sequence ID" value="KAL3891744.1"/>
    <property type="molecule type" value="Genomic_DNA"/>
</dbReference>
<evidence type="ECO:0000313" key="2">
    <source>
        <dbReference type="EMBL" id="KAL3891744.1"/>
    </source>
</evidence>
<organism evidence="2 3">
    <name type="scientific">Sinanodonta woodiana</name>
    <name type="common">Chinese pond mussel</name>
    <name type="synonym">Anodonta woodiana</name>
    <dbReference type="NCBI Taxonomy" id="1069815"/>
    <lineage>
        <taxon>Eukaryota</taxon>
        <taxon>Metazoa</taxon>
        <taxon>Spiralia</taxon>
        <taxon>Lophotrochozoa</taxon>
        <taxon>Mollusca</taxon>
        <taxon>Bivalvia</taxon>
        <taxon>Autobranchia</taxon>
        <taxon>Heteroconchia</taxon>
        <taxon>Palaeoheterodonta</taxon>
        <taxon>Unionida</taxon>
        <taxon>Unionoidea</taxon>
        <taxon>Unionidae</taxon>
        <taxon>Unioninae</taxon>
        <taxon>Sinanodonta</taxon>
    </lineage>
</organism>
<dbReference type="AlphaFoldDB" id="A0ABD3XZV2"/>
<protein>
    <submittedName>
        <fullName evidence="2">Uncharacterized protein</fullName>
    </submittedName>
</protein>
<sequence>MELIIPRQALNAIRSLGLNIASDWSLRVQERSITLLLIWEECDDENKQIISNLRQQGNERLNRVRQQDCLNPGYTQHVQRSPNKVYPQAANLSTTTQVPTAVVLEKKVPLLSTPNARPSHKGTKQRRYHEKKKEAASKHFSNQGAQTPQPPRATRKHQAVTKAKDTLTTTVVSAINYNPETGATISRRSNSRHGAT</sequence>
<feature type="region of interest" description="Disordered" evidence="1">
    <location>
        <begin position="109"/>
        <end position="165"/>
    </location>
</feature>
<gene>
    <name evidence="2" type="ORF">ACJMK2_003993</name>
</gene>
<keyword evidence="3" id="KW-1185">Reference proteome</keyword>
<feature type="compositionally biased region" description="Basic residues" evidence="1">
    <location>
        <begin position="118"/>
        <end position="130"/>
    </location>
</feature>
<evidence type="ECO:0000313" key="3">
    <source>
        <dbReference type="Proteomes" id="UP001634394"/>
    </source>
</evidence>
<name>A0ABD3XZV2_SINWO</name>
<accession>A0ABD3XZV2</accession>
<reference evidence="2 3" key="1">
    <citation type="submission" date="2024-11" db="EMBL/GenBank/DDBJ databases">
        <title>Chromosome-level genome assembly of the freshwater bivalve Anodonta woodiana.</title>
        <authorList>
            <person name="Chen X."/>
        </authorList>
    </citation>
    <scope>NUCLEOTIDE SEQUENCE [LARGE SCALE GENOMIC DNA]</scope>
    <source>
        <strain evidence="2">MN2024</strain>
        <tissue evidence="2">Gills</tissue>
    </source>
</reference>
<comment type="caution">
    <text evidence="2">The sequence shown here is derived from an EMBL/GenBank/DDBJ whole genome shotgun (WGS) entry which is preliminary data.</text>
</comment>
<evidence type="ECO:0000256" key="1">
    <source>
        <dbReference type="SAM" id="MobiDB-lite"/>
    </source>
</evidence>
<dbReference type="Proteomes" id="UP001634394">
    <property type="component" value="Unassembled WGS sequence"/>
</dbReference>